<protein>
    <recommendedName>
        <fullName evidence="1">RNB domain-containing protein</fullName>
    </recommendedName>
</protein>
<dbReference type="Pfam" id="PF00773">
    <property type="entry name" value="RNB"/>
    <property type="match status" value="1"/>
</dbReference>
<evidence type="ECO:0000313" key="2">
    <source>
        <dbReference type="EMBL" id="CAD9486233.1"/>
    </source>
</evidence>
<feature type="domain" description="RNB" evidence="1">
    <location>
        <begin position="6"/>
        <end position="103"/>
    </location>
</feature>
<name>A0A7S2HBS1_9EUKA</name>
<dbReference type="GO" id="GO:0016075">
    <property type="term" value="P:rRNA catabolic process"/>
    <property type="evidence" value="ECO:0007669"/>
    <property type="project" value="TreeGrafter"/>
</dbReference>
<dbReference type="GO" id="GO:0003723">
    <property type="term" value="F:RNA binding"/>
    <property type="evidence" value="ECO:0007669"/>
    <property type="project" value="InterPro"/>
</dbReference>
<dbReference type="SUPFAM" id="SSF50249">
    <property type="entry name" value="Nucleic acid-binding proteins"/>
    <property type="match status" value="1"/>
</dbReference>
<dbReference type="GO" id="GO:0000175">
    <property type="term" value="F:3'-5'-RNA exonuclease activity"/>
    <property type="evidence" value="ECO:0007669"/>
    <property type="project" value="TreeGrafter"/>
</dbReference>
<accession>A0A7S2HBS1</accession>
<dbReference type="GO" id="GO:0000177">
    <property type="term" value="C:cytoplasmic exosome (RNase complex)"/>
    <property type="evidence" value="ECO:0007669"/>
    <property type="project" value="TreeGrafter"/>
</dbReference>
<dbReference type="GO" id="GO:0071031">
    <property type="term" value="P:nuclear mRNA surveillance of mRNA 3'-end processing"/>
    <property type="evidence" value="ECO:0007669"/>
    <property type="project" value="TreeGrafter"/>
</dbReference>
<dbReference type="EMBL" id="HBGU01047943">
    <property type="protein sequence ID" value="CAD9486233.1"/>
    <property type="molecule type" value="Transcribed_RNA"/>
</dbReference>
<dbReference type="PANTHER" id="PTHR23355:SF35">
    <property type="entry name" value="EXOSOME COMPLEX EXONUCLEASE RRP44"/>
    <property type="match status" value="1"/>
</dbReference>
<dbReference type="GO" id="GO:0000176">
    <property type="term" value="C:nuclear exosome (RNase complex)"/>
    <property type="evidence" value="ECO:0007669"/>
    <property type="project" value="TreeGrafter"/>
</dbReference>
<dbReference type="InterPro" id="IPR050180">
    <property type="entry name" value="RNR_Ribonuclease"/>
</dbReference>
<dbReference type="InterPro" id="IPR012340">
    <property type="entry name" value="NA-bd_OB-fold"/>
</dbReference>
<dbReference type="GO" id="GO:0004519">
    <property type="term" value="F:endonuclease activity"/>
    <property type="evidence" value="ECO:0007669"/>
    <property type="project" value="TreeGrafter"/>
</dbReference>
<dbReference type="InterPro" id="IPR001900">
    <property type="entry name" value="RNase_II/R"/>
</dbReference>
<sequence length="113" mass="12438">MPSACQHKEANSMVEEFMLLANISVAAETTRAFPQCAMLRRHPCPQPGAFDGLNHALRQHGVELDATSSLTLGASLDKCVKPDQPYFNKLVRILATRSMQQACAAKPIHWLAH</sequence>
<gene>
    <name evidence="2" type="ORF">CBRE1094_LOCUS26098</name>
</gene>
<proteinExistence type="predicted"/>
<reference evidence="2" key="1">
    <citation type="submission" date="2021-01" db="EMBL/GenBank/DDBJ databases">
        <authorList>
            <person name="Corre E."/>
            <person name="Pelletier E."/>
            <person name="Niang G."/>
            <person name="Scheremetjew M."/>
            <person name="Finn R."/>
            <person name="Kale V."/>
            <person name="Holt S."/>
            <person name="Cochrane G."/>
            <person name="Meng A."/>
            <person name="Brown T."/>
            <person name="Cohen L."/>
        </authorList>
    </citation>
    <scope>NUCLEOTIDE SEQUENCE</scope>
    <source>
        <strain evidence="2">UTEX LB 985</strain>
    </source>
</reference>
<dbReference type="AlphaFoldDB" id="A0A7S2HBS1"/>
<organism evidence="2">
    <name type="scientific">Haptolina brevifila</name>
    <dbReference type="NCBI Taxonomy" id="156173"/>
    <lineage>
        <taxon>Eukaryota</taxon>
        <taxon>Haptista</taxon>
        <taxon>Haptophyta</taxon>
        <taxon>Prymnesiophyceae</taxon>
        <taxon>Prymnesiales</taxon>
        <taxon>Prymnesiaceae</taxon>
        <taxon>Haptolina</taxon>
    </lineage>
</organism>
<dbReference type="PANTHER" id="PTHR23355">
    <property type="entry name" value="RIBONUCLEASE"/>
    <property type="match status" value="1"/>
</dbReference>
<evidence type="ECO:0000259" key="1">
    <source>
        <dbReference type="Pfam" id="PF00773"/>
    </source>
</evidence>